<dbReference type="AlphaFoldDB" id="A0A836BXS9"/>
<reference evidence="3" key="1">
    <citation type="journal article" date="2020" name="bioRxiv">
        <title>Comparative genomics of Chlamydomonas.</title>
        <authorList>
            <person name="Craig R.J."/>
            <person name="Hasan A.R."/>
            <person name="Ness R.W."/>
            <person name="Keightley P.D."/>
        </authorList>
    </citation>
    <scope>NUCLEOTIDE SEQUENCE</scope>
    <source>
        <strain evidence="3">CCAP 11/70</strain>
    </source>
</reference>
<dbReference type="InterPro" id="IPR032675">
    <property type="entry name" value="LRR_dom_sf"/>
</dbReference>
<accession>A0A836BXS9</accession>
<comment type="subcellular location">
    <subcellularLocation>
        <location evidence="1">Cytoplasm</location>
        <location evidence="1">Cytoskeleton</location>
        <location evidence="1">Cilium axoneme</location>
    </subcellularLocation>
</comment>
<organism evidence="3 4">
    <name type="scientific">Edaphochlamys debaryana</name>
    <dbReference type="NCBI Taxonomy" id="47281"/>
    <lineage>
        <taxon>Eukaryota</taxon>
        <taxon>Viridiplantae</taxon>
        <taxon>Chlorophyta</taxon>
        <taxon>core chlorophytes</taxon>
        <taxon>Chlorophyceae</taxon>
        <taxon>CS clade</taxon>
        <taxon>Chlamydomonadales</taxon>
        <taxon>Chlamydomonadales incertae sedis</taxon>
        <taxon>Edaphochlamys</taxon>
    </lineage>
</organism>
<sequence length="624" mass="63738">MNDLTTRLRVKLEADTLFGDLVDGRWLEPWPRLEGLFLSADWAHAAVVPLRNAHLPALKQLELACKKDAISCAAVATLVARAPQLSELSLYVPPAPQLSELSLYVHPAAQQLCDAPALAALHRLTSLTVSSFAWLPYIAEAGLSSLTKLNVAGNGWACPRPKTDAIVAMLSTLPALRELRLSCDFFHEFHAADVHNLLAGLPTTVQSVSLAPAALYSPPPNTRDAQLCGDVAFGLSNGFLTSVSIHPDNTKRAKPTPAGQLSRFLVDAILPCRALGPRLEVLHLHASLDLFSAHGSAAGGLAGAAELLSRCAQVEIDELVGGYADGRDVMDMARFVGGVPGQLSRHTEGLGQLVVVLRRSCAAGAEASAEAFAAAGAACGPRGAEGTAGAVAGAGVLPPPMPGPDVLRRAVQRMTSPPPPIRSQDGSGSSWGSSPQPAALHGGGYKPALSPGLGSAEGAGAGAGVAALVLRGPEVEAGLAGLGAGPCHQRSAALGALVARCCLPLRGAAGAGSASAGGAAATSRGDRRPLRFWALPSAGVVLLEAAGTLRPEAAAPGEAAAAGVEVLPARVGLAEAVTQVLQGLWDGTEEGGPCSGARELERLAWLLEAWEGLRGLTHMGTVGC</sequence>
<dbReference type="Proteomes" id="UP000612055">
    <property type="component" value="Unassembled WGS sequence"/>
</dbReference>
<dbReference type="SUPFAM" id="SSF52047">
    <property type="entry name" value="RNI-like"/>
    <property type="match status" value="1"/>
</dbReference>
<keyword evidence="4" id="KW-1185">Reference proteome</keyword>
<evidence type="ECO:0000256" key="1">
    <source>
        <dbReference type="ARBA" id="ARBA00004430"/>
    </source>
</evidence>
<comment type="caution">
    <text evidence="3">The sequence shown here is derived from an EMBL/GenBank/DDBJ whole genome shotgun (WGS) entry which is preliminary data.</text>
</comment>
<evidence type="ECO:0000256" key="2">
    <source>
        <dbReference type="SAM" id="MobiDB-lite"/>
    </source>
</evidence>
<evidence type="ECO:0000313" key="3">
    <source>
        <dbReference type="EMBL" id="KAG2491548.1"/>
    </source>
</evidence>
<dbReference type="EMBL" id="JAEHOE010000052">
    <property type="protein sequence ID" value="KAG2491548.1"/>
    <property type="molecule type" value="Genomic_DNA"/>
</dbReference>
<protein>
    <submittedName>
        <fullName evidence="3">Uncharacterized protein</fullName>
    </submittedName>
</protein>
<evidence type="ECO:0000313" key="4">
    <source>
        <dbReference type="Proteomes" id="UP000612055"/>
    </source>
</evidence>
<gene>
    <name evidence="3" type="ORF">HYH03_010119</name>
</gene>
<name>A0A836BXS9_9CHLO</name>
<proteinExistence type="predicted"/>
<dbReference type="GO" id="GO:0005930">
    <property type="term" value="C:axoneme"/>
    <property type="evidence" value="ECO:0007669"/>
    <property type="project" value="UniProtKB-SubCell"/>
</dbReference>
<feature type="region of interest" description="Disordered" evidence="2">
    <location>
        <begin position="414"/>
        <end position="446"/>
    </location>
</feature>
<dbReference type="Gene3D" id="3.80.10.10">
    <property type="entry name" value="Ribonuclease Inhibitor"/>
    <property type="match status" value="1"/>
</dbReference>